<organism evidence="1 2">
    <name type="scientific">Clostridium estertheticum</name>
    <dbReference type="NCBI Taxonomy" id="238834"/>
    <lineage>
        <taxon>Bacteria</taxon>
        <taxon>Bacillati</taxon>
        <taxon>Bacillota</taxon>
        <taxon>Clostridia</taxon>
        <taxon>Eubacteriales</taxon>
        <taxon>Clostridiaceae</taxon>
        <taxon>Clostridium</taxon>
    </lineage>
</organism>
<sequence length="202" mass="23430">MAADLCDRSKQHNGIIIVDDNSCKRKKIDEYFDIKEKIGYSIFVQSPLSQPITHRNEKEYRKMLGTEFSREDYVGLEGQEHIKQVEGILIEACRKANGEYPLWNRMGGSLYGQRVASVGNYEIVKSFNDFEPNPLVSKYSLRELSENSMYAGFENYLHAVRMSMLTSVMAFGDALKFHNKMDSINRYQQMIDKGYFYKTLKV</sequence>
<evidence type="ECO:0000313" key="1">
    <source>
        <dbReference type="EMBL" id="WAG62082.1"/>
    </source>
</evidence>
<dbReference type="EMBL" id="CP086239">
    <property type="protein sequence ID" value="WAG62082.1"/>
    <property type="molecule type" value="Genomic_DNA"/>
</dbReference>
<proteinExistence type="predicted"/>
<dbReference type="RefSeq" id="WP_253200209.1">
    <property type="nucleotide sequence ID" value="NZ_CP086239.1"/>
</dbReference>
<gene>
    <name evidence="1" type="ORF">LL038_07530</name>
</gene>
<dbReference type="AlphaFoldDB" id="A0AA47EKV0"/>
<name>A0AA47EKV0_9CLOT</name>
<dbReference type="Proteomes" id="UP001164733">
    <property type="component" value="Chromosome"/>
</dbReference>
<protein>
    <submittedName>
        <fullName evidence="1">Uncharacterized protein</fullName>
    </submittedName>
</protein>
<evidence type="ECO:0000313" key="2">
    <source>
        <dbReference type="Proteomes" id="UP001164733"/>
    </source>
</evidence>
<accession>A0AA47EKV0</accession>
<reference evidence="1" key="1">
    <citation type="submission" date="2021-11" db="EMBL/GenBank/DDBJ databases">
        <title>Clostridia strains as spoilage organisms.</title>
        <authorList>
            <person name="Wambui J."/>
            <person name="Stevens M.J.A."/>
            <person name="Stephan R."/>
        </authorList>
    </citation>
    <scope>NUCLEOTIDE SEQUENCE</scope>
    <source>
        <strain evidence="1">CF009</strain>
    </source>
</reference>